<protein>
    <recommendedName>
        <fullName evidence="2">DUF3616 domain-containing protein</fullName>
    </recommendedName>
</protein>
<dbReference type="OrthoDB" id="423529at2"/>
<gene>
    <name evidence="3" type="ORF">BSZ18_14345</name>
</gene>
<dbReference type="RefSeq" id="WP_085358941.1">
    <property type="nucleotide sequence ID" value="NZ_NAFD01000173.1"/>
</dbReference>
<reference evidence="3 4" key="1">
    <citation type="submission" date="2017-03" db="EMBL/GenBank/DDBJ databases">
        <title>Whole genome sequences of fourteen strains of Bradyrhizobium canariense and one strain of Bradyrhizobium japonicum isolated from Lupinus (Papilionoideae: Genisteae) species in Algeria.</title>
        <authorList>
            <person name="Crovadore J."/>
            <person name="Chekireb D."/>
            <person name="Brachmann A."/>
            <person name="Chablais R."/>
            <person name="Cochard B."/>
            <person name="Lefort F."/>
        </authorList>
    </citation>
    <scope>NUCLEOTIDE SEQUENCE [LARGE SCALE GENOMIC DNA]</scope>
    <source>
        <strain evidence="3 4">UBMA195</strain>
    </source>
</reference>
<feature type="signal peptide" evidence="1">
    <location>
        <begin position="1"/>
        <end position="28"/>
    </location>
</feature>
<dbReference type="AlphaFoldDB" id="A0A1X3FXI2"/>
<feature type="chain" id="PRO_5011905882" description="DUF3616 domain-containing protein" evidence="1">
    <location>
        <begin position="29"/>
        <end position="349"/>
    </location>
</feature>
<organism evidence="3 4">
    <name type="scientific">Bradyrhizobium canariense</name>
    <dbReference type="NCBI Taxonomy" id="255045"/>
    <lineage>
        <taxon>Bacteria</taxon>
        <taxon>Pseudomonadati</taxon>
        <taxon>Pseudomonadota</taxon>
        <taxon>Alphaproteobacteria</taxon>
        <taxon>Hyphomicrobiales</taxon>
        <taxon>Nitrobacteraceae</taxon>
        <taxon>Bradyrhizobium</taxon>
    </lineage>
</organism>
<dbReference type="EMBL" id="NAFI01000168">
    <property type="protein sequence ID" value="OSJ11873.1"/>
    <property type="molecule type" value="Genomic_DNA"/>
</dbReference>
<evidence type="ECO:0000313" key="4">
    <source>
        <dbReference type="Proteomes" id="UP000193553"/>
    </source>
</evidence>
<name>A0A1X3FXI2_9BRAD</name>
<comment type="caution">
    <text evidence="3">The sequence shown here is derived from an EMBL/GenBank/DDBJ whole genome shotgun (WGS) entry which is preliminary data.</text>
</comment>
<feature type="domain" description="DUF3616" evidence="2">
    <location>
        <begin position="107"/>
        <end position="146"/>
    </location>
</feature>
<feature type="domain" description="DUF3616" evidence="2">
    <location>
        <begin position="165"/>
        <end position="338"/>
    </location>
</feature>
<dbReference type="Pfam" id="PF12275">
    <property type="entry name" value="DUF3616"/>
    <property type="match status" value="2"/>
</dbReference>
<proteinExistence type="predicted"/>
<dbReference type="Proteomes" id="UP000193553">
    <property type="component" value="Unassembled WGS sequence"/>
</dbReference>
<accession>A0A1X3FXI2</accession>
<dbReference type="InterPro" id="IPR022060">
    <property type="entry name" value="DUF3616"/>
</dbReference>
<keyword evidence="1" id="KW-0732">Signal</keyword>
<evidence type="ECO:0000259" key="2">
    <source>
        <dbReference type="Pfam" id="PF12275"/>
    </source>
</evidence>
<evidence type="ECO:0000313" key="3">
    <source>
        <dbReference type="EMBL" id="OSJ11873.1"/>
    </source>
</evidence>
<evidence type="ECO:0000256" key="1">
    <source>
        <dbReference type="SAM" id="SignalP"/>
    </source>
</evidence>
<sequence>MPHNDTLSFHRSLTAAFVCIVLAATASAGRGEPLPPKISPEATAWKPASIFEKEDKDDKFEDQPRMNLSGAACVPTTPKFTSCLIANDEKKYAQFFSIEGNVLVPRKLIRLSDEDKDPDAEGVAYEKGFFYVTGSHGRSRKKDKENLTSYVVFRIAVDPQTGIPKTEPNAKKVDGVEASPRMREVIENDKYVKAKFNKPLAEGGVNIEGIAVRNGRMYFGLRGPSLDKQAYVLSVDAGALFTKADDLKPDSIPLELGENTGIRDLAAVNDGILILAGPTRNEKVSYTIWLWDGSSKTAKPLATLDLSTVTADAKAEILLPLEEDSASIRALVMFDSAENGGAVSFSIKR</sequence>